<organism evidence="9 10">
    <name type="scientific">Polypedilum vanderplanki</name>
    <name type="common">Sleeping chironomid midge</name>
    <dbReference type="NCBI Taxonomy" id="319348"/>
    <lineage>
        <taxon>Eukaryota</taxon>
        <taxon>Metazoa</taxon>
        <taxon>Ecdysozoa</taxon>
        <taxon>Arthropoda</taxon>
        <taxon>Hexapoda</taxon>
        <taxon>Insecta</taxon>
        <taxon>Pterygota</taxon>
        <taxon>Neoptera</taxon>
        <taxon>Endopterygota</taxon>
        <taxon>Diptera</taxon>
        <taxon>Nematocera</taxon>
        <taxon>Chironomoidea</taxon>
        <taxon>Chironomidae</taxon>
        <taxon>Chironominae</taxon>
        <taxon>Polypedilum</taxon>
        <taxon>Polypedilum</taxon>
    </lineage>
</organism>
<dbReference type="OrthoDB" id="7752550at2759"/>
<dbReference type="InterPro" id="IPR036236">
    <property type="entry name" value="Znf_C2H2_sf"/>
</dbReference>
<dbReference type="InterPro" id="IPR012934">
    <property type="entry name" value="Znf_AD"/>
</dbReference>
<reference evidence="9" key="1">
    <citation type="submission" date="2021-03" db="EMBL/GenBank/DDBJ databases">
        <title>Chromosome level genome of the anhydrobiotic midge Polypedilum vanderplanki.</title>
        <authorList>
            <person name="Yoshida Y."/>
            <person name="Kikawada T."/>
            <person name="Gusev O."/>
        </authorList>
    </citation>
    <scope>NUCLEOTIDE SEQUENCE</scope>
    <source>
        <strain evidence="9">NIAS01</strain>
        <tissue evidence="9">Whole body or cell culture</tissue>
    </source>
</reference>
<feature type="domain" description="ZAD" evidence="8">
    <location>
        <begin position="1"/>
        <end position="74"/>
    </location>
</feature>
<evidence type="ECO:0000256" key="5">
    <source>
        <dbReference type="PROSITE-ProRule" id="PRU00042"/>
    </source>
</evidence>
<dbReference type="GO" id="GO:0008270">
    <property type="term" value="F:zinc ion binding"/>
    <property type="evidence" value="ECO:0007669"/>
    <property type="project" value="UniProtKB-UniRule"/>
</dbReference>
<dbReference type="Proteomes" id="UP001107558">
    <property type="component" value="Chromosome 4"/>
</dbReference>
<dbReference type="SUPFAM" id="SSF57667">
    <property type="entry name" value="beta-beta-alpha zinc fingers"/>
    <property type="match status" value="3"/>
</dbReference>
<evidence type="ECO:0000256" key="4">
    <source>
        <dbReference type="ARBA" id="ARBA00022833"/>
    </source>
</evidence>
<dbReference type="PANTHER" id="PTHR24379:SF121">
    <property type="entry name" value="C2H2-TYPE DOMAIN-CONTAINING PROTEIN"/>
    <property type="match status" value="1"/>
</dbReference>
<accession>A0A9J6BBQ6</accession>
<dbReference type="AlphaFoldDB" id="A0A9J6BBQ6"/>
<evidence type="ECO:0000256" key="6">
    <source>
        <dbReference type="PROSITE-ProRule" id="PRU01263"/>
    </source>
</evidence>
<feature type="domain" description="C2H2-type" evidence="7">
    <location>
        <begin position="378"/>
        <end position="406"/>
    </location>
</feature>
<proteinExistence type="predicted"/>
<gene>
    <name evidence="9" type="ORF">PVAND_015024</name>
</gene>
<dbReference type="Gene3D" id="3.30.160.60">
    <property type="entry name" value="Classic Zinc Finger"/>
    <property type="match status" value="5"/>
</dbReference>
<dbReference type="GO" id="GO:0005634">
    <property type="term" value="C:nucleus"/>
    <property type="evidence" value="ECO:0007669"/>
    <property type="project" value="InterPro"/>
</dbReference>
<evidence type="ECO:0000313" key="10">
    <source>
        <dbReference type="Proteomes" id="UP001107558"/>
    </source>
</evidence>
<protein>
    <recommendedName>
        <fullName evidence="11">Zinc finger protein</fullName>
    </recommendedName>
</protein>
<evidence type="ECO:0000256" key="3">
    <source>
        <dbReference type="ARBA" id="ARBA00022771"/>
    </source>
</evidence>
<keyword evidence="4 6" id="KW-0862">Zinc</keyword>
<feature type="binding site" evidence="6">
    <location>
        <position position="50"/>
    </location>
    <ligand>
        <name>Zn(2+)</name>
        <dbReference type="ChEBI" id="CHEBI:29105"/>
    </ligand>
</feature>
<dbReference type="PROSITE" id="PS00028">
    <property type="entry name" value="ZINC_FINGER_C2H2_1"/>
    <property type="match status" value="5"/>
</dbReference>
<keyword evidence="1 6" id="KW-0479">Metal-binding</keyword>
<dbReference type="InterPro" id="IPR013087">
    <property type="entry name" value="Znf_C2H2_type"/>
</dbReference>
<dbReference type="SMART" id="SM00868">
    <property type="entry name" value="zf-AD"/>
    <property type="match status" value="1"/>
</dbReference>
<feature type="domain" description="C2H2-type" evidence="7">
    <location>
        <begin position="294"/>
        <end position="322"/>
    </location>
</feature>
<feature type="domain" description="C2H2-type" evidence="7">
    <location>
        <begin position="322"/>
        <end position="349"/>
    </location>
</feature>
<dbReference type="PANTHER" id="PTHR24379">
    <property type="entry name" value="KRAB AND ZINC FINGER DOMAIN-CONTAINING"/>
    <property type="match status" value="1"/>
</dbReference>
<feature type="binding site" evidence="6">
    <location>
        <position position="2"/>
    </location>
    <ligand>
        <name>Zn(2+)</name>
        <dbReference type="ChEBI" id="CHEBI:29105"/>
    </ligand>
</feature>
<dbReference type="EMBL" id="JADBJN010000004">
    <property type="protein sequence ID" value="KAG5667022.1"/>
    <property type="molecule type" value="Genomic_DNA"/>
</dbReference>
<feature type="binding site" evidence="6">
    <location>
        <position position="5"/>
    </location>
    <ligand>
        <name>Zn(2+)</name>
        <dbReference type="ChEBI" id="CHEBI:29105"/>
    </ligand>
</feature>
<dbReference type="Pfam" id="PF00096">
    <property type="entry name" value="zf-C2H2"/>
    <property type="match status" value="4"/>
</dbReference>
<feature type="domain" description="C2H2-type" evidence="7">
    <location>
        <begin position="407"/>
        <end position="435"/>
    </location>
</feature>
<evidence type="ECO:0000256" key="2">
    <source>
        <dbReference type="ARBA" id="ARBA00022737"/>
    </source>
</evidence>
<dbReference type="PROSITE" id="PS50157">
    <property type="entry name" value="ZINC_FINGER_C2H2_2"/>
    <property type="match status" value="6"/>
</dbReference>
<feature type="domain" description="C2H2-type" evidence="7">
    <location>
        <begin position="264"/>
        <end position="292"/>
    </location>
</feature>
<evidence type="ECO:0000313" key="9">
    <source>
        <dbReference type="EMBL" id="KAG5667022.1"/>
    </source>
</evidence>
<dbReference type="SMART" id="SM00355">
    <property type="entry name" value="ZnF_C2H2"/>
    <property type="match status" value="7"/>
</dbReference>
<keyword evidence="2" id="KW-0677">Repeat</keyword>
<evidence type="ECO:0000259" key="8">
    <source>
        <dbReference type="PROSITE" id="PS51915"/>
    </source>
</evidence>
<name>A0A9J6BBQ6_POLVA</name>
<dbReference type="Pfam" id="PF07776">
    <property type="entry name" value="zf-AD"/>
    <property type="match status" value="1"/>
</dbReference>
<evidence type="ECO:0000259" key="7">
    <source>
        <dbReference type="PROSITE" id="PS50157"/>
    </source>
</evidence>
<sequence>MCRVCLSPQRTFRFNYLFANNGILAFQIFQLTGLKILEFDGCPALICQNCTNDLKKAINFRHSILLSNERFKQIYNLCQFKDHELNFLLGDELEIAVKNEPNDEVNALNIDFNEFFTSSDDTSCLALKAEVFIEEASVKKDPNEEDPFKEDFDDLIRAIKEEPGESSSVNNEFLFDDLPEDLLLVLDDDDMDDDEDESSEDEKPIIPIPEIKKRGRKESLQTFLCTICGYKSCSELDRQEHIATTHNKKKRKRTYVHVVGDRDWLCSYCGRNFNTKYDSIQHRRIDHREEEESCICRFCGKQFSQSLHLRIHIKFTHLEKRFMCPKCGLKFGNPEAFKAHMKLENNERDFVCEICSSSFILRHQLIYHMRKHNGDRRFECNYCGFKFLTKTMLKKHINVVHLKIRPFQCVTCNQTFSMKHHLKGHINRVHLQLFPQ</sequence>
<keyword evidence="3 5" id="KW-0863">Zinc-finger</keyword>
<dbReference type="SUPFAM" id="SSF57716">
    <property type="entry name" value="Glucocorticoid receptor-like (DNA-binding domain)"/>
    <property type="match status" value="1"/>
</dbReference>
<feature type="domain" description="C2H2-type" evidence="7">
    <location>
        <begin position="350"/>
        <end position="377"/>
    </location>
</feature>
<feature type="binding site" evidence="6">
    <location>
        <position position="47"/>
    </location>
    <ligand>
        <name>Zn(2+)</name>
        <dbReference type="ChEBI" id="CHEBI:29105"/>
    </ligand>
</feature>
<evidence type="ECO:0000256" key="1">
    <source>
        <dbReference type="ARBA" id="ARBA00022723"/>
    </source>
</evidence>
<evidence type="ECO:0008006" key="11">
    <source>
        <dbReference type="Google" id="ProtNLM"/>
    </source>
</evidence>
<dbReference type="PROSITE" id="PS51915">
    <property type="entry name" value="ZAD"/>
    <property type="match status" value="1"/>
</dbReference>
<comment type="caution">
    <text evidence="9">The sequence shown here is derived from an EMBL/GenBank/DDBJ whole genome shotgun (WGS) entry which is preliminary data.</text>
</comment>
<keyword evidence="10" id="KW-1185">Reference proteome</keyword>